<name>A0A8H3F8W0_9LECA</name>
<feature type="chain" id="PRO_5034074577" evidence="2">
    <location>
        <begin position="18"/>
        <end position="274"/>
    </location>
</feature>
<comment type="similarity">
    <text evidence="1">Belongs to the ustYa family.</text>
</comment>
<evidence type="ECO:0000256" key="1">
    <source>
        <dbReference type="ARBA" id="ARBA00035112"/>
    </source>
</evidence>
<keyword evidence="4" id="KW-1185">Reference proteome</keyword>
<dbReference type="PANTHER" id="PTHR33365">
    <property type="entry name" value="YALI0B05434P"/>
    <property type="match status" value="1"/>
</dbReference>
<dbReference type="Proteomes" id="UP000664534">
    <property type="component" value="Unassembled WGS sequence"/>
</dbReference>
<dbReference type="EMBL" id="CAJPDT010000024">
    <property type="protein sequence ID" value="CAF9919893.1"/>
    <property type="molecule type" value="Genomic_DNA"/>
</dbReference>
<accession>A0A8H3F8W0</accession>
<dbReference type="GO" id="GO:0043386">
    <property type="term" value="P:mycotoxin biosynthetic process"/>
    <property type="evidence" value="ECO:0007669"/>
    <property type="project" value="InterPro"/>
</dbReference>
<proteinExistence type="inferred from homology"/>
<gene>
    <name evidence="3" type="ORF">IMSHALPRED_004752</name>
</gene>
<evidence type="ECO:0000313" key="4">
    <source>
        <dbReference type="Proteomes" id="UP000664534"/>
    </source>
</evidence>
<dbReference type="InterPro" id="IPR021765">
    <property type="entry name" value="UstYa-like"/>
</dbReference>
<dbReference type="AlphaFoldDB" id="A0A8H3F8W0"/>
<evidence type="ECO:0000256" key="2">
    <source>
        <dbReference type="SAM" id="SignalP"/>
    </source>
</evidence>
<feature type="signal peptide" evidence="2">
    <location>
        <begin position="1"/>
        <end position="17"/>
    </location>
</feature>
<reference evidence="3" key="1">
    <citation type="submission" date="2021-03" db="EMBL/GenBank/DDBJ databases">
        <authorList>
            <person name="Tagirdzhanova G."/>
        </authorList>
    </citation>
    <scope>NUCLEOTIDE SEQUENCE</scope>
</reference>
<sequence length="274" mass="31093">MFVVTLVLSSLGKLPWSTVDTNACIKATSFYSPVIESQTIGLRQVQLNGTLWPGENPSWSRKEFGDPEVENIWEALELVDTFPITQSDIIALGKDPDIAARFPNEDFGLGEEAYIAALDVQHKMHCLNELRKMAFVDYGESTSTPKKHEHGQLWWIHLRHCVDMLAQDMICHADADLVTYRWMDTQSNPFPDFSINRQCRNLDDILQYRDEHKVDSKKIVAMQKPKSGITQVPGEPGYYAMFGFEDSDLYPNGEGYGPLPEPKWFGIPPHRSSA</sequence>
<evidence type="ECO:0000313" key="3">
    <source>
        <dbReference type="EMBL" id="CAF9919893.1"/>
    </source>
</evidence>
<comment type="caution">
    <text evidence="3">The sequence shown here is derived from an EMBL/GenBank/DDBJ whole genome shotgun (WGS) entry which is preliminary data.</text>
</comment>
<keyword evidence="2" id="KW-0732">Signal</keyword>
<dbReference type="OrthoDB" id="3687641at2759"/>
<dbReference type="Pfam" id="PF11807">
    <property type="entry name" value="UstYa"/>
    <property type="match status" value="1"/>
</dbReference>
<dbReference type="PANTHER" id="PTHR33365:SF14">
    <property type="entry name" value="TAT PATHWAY SIGNAL SEQUENCE"/>
    <property type="match status" value="1"/>
</dbReference>
<organism evidence="3 4">
    <name type="scientific">Imshaugia aleurites</name>
    <dbReference type="NCBI Taxonomy" id="172621"/>
    <lineage>
        <taxon>Eukaryota</taxon>
        <taxon>Fungi</taxon>
        <taxon>Dikarya</taxon>
        <taxon>Ascomycota</taxon>
        <taxon>Pezizomycotina</taxon>
        <taxon>Lecanoromycetes</taxon>
        <taxon>OSLEUM clade</taxon>
        <taxon>Lecanoromycetidae</taxon>
        <taxon>Lecanorales</taxon>
        <taxon>Lecanorineae</taxon>
        <taxon>Parmeliaceae</taxon>
        <taxon>Imshaugia</taxon>
    </lineage>
</organism>
<protein>
    <submittedName>
        <fullName evidence="3">Uncharacterized protein</fullName>
    </submittedName>
</protein>